<feature type="region of interest" description="Disordered" evidence="1">
    <location>
        <begin position="1"/>
        <end position="36"/>
    </location>
</feature>
<feature type="compositionally biased region" description="Polar residues" evidence="1">
    <location>
        <begin position="1"/>
        <end position="13"/>
    </location>
</feature>
<sequence length="214" mass="22535">MYKRQPTTPSATAGSRPAGSRFAGVEESAAPRAPRTVFTEEDRRAAGELAERLARLREQGLGADLYMALCGAVSGPPQRIPLLVESMEREGLEPEVATLLWEAATLPARPVVAVAEALVDRGLENECRQLLRQAAARPAADAGTIAAELLSIGRGEEAVTLLASLVRARRAEDAVGAALENPEVLAPVLLDAARTVSPRHHNAVAGELRRAGAA</sequence>
<dbReference type="Proteomes" id="UP000530234">
    <property type="component" value="Unassembled WGS sequence"/>
</dbReference>
<evidence type="ECO:0000313" key="2">
    <source>
        <dbReference type="EMBL" id="MBB0233041.1"/>
    </source>
</evidence>
<evidence type="ECO:0000256" key="1">
    <source>
        <dbReference type="SAM" id="MobiDB-lite"/>
    </source>
</evidence>
<dbReference type="RefSeq" id="WP_182667538.1">
    <property type="nucleotide sequence ID" value="NZ_VKHS01001423.1"/>
</dbReference>
<protein>
    <submittedName>
        <fullName evidence="2">Uncharacterized protein</fullName>
    </submittedName>
</protein>
<accession>A0A7W3T960</accession>
<evidence type="ECO:0000313" key="3">
    <source>
        <dbReference type="Proteomes" id="UP000530234"/>
    </source>
</evidence>
<dbReference type="EMBL" id="VKHS01001423">
    <property type="protein sequence ID" value="MBB0233041.1"/>
    <property type="molecule type" value="Genomic_DNA"/>
</dbReference>
<proteinExistence type="predicted"/>
<organism evidence="2 3">
    <name type="scientific">Streptomyces calidiresistens</name>
    <dbReference type="NCBI Taxonomy" id="1485586"/>
    <lineage>
        <taxon>Bacteria</taxon>
        <taxon>Bacillati</taxon>
        <taxon>Actinomycetota</taxon>
        <taxon>Actinomycetes</taxon>
        <taxon>Kitasatosporales</taxon>
        <taxon>Streptomycetaceae</taxon>
        <taxon>Streptomyces</taxon>
    </lineage>
</organism>
<gene>
    <name evidence="2" type="ORF">FOE67_27000</name>
</gene>
<reference evidence="3" key="1">
    <citation type="submission" date="2019-10" db="EMBL/GenBank/DDBJ databases">
        <title>Streptomyces sp. nov., a novel actinobacterium isolated from alkaline environment.</title>
        <authorList>
            <person name="Golinska P."/>
        </authorList>
    </citation>
    <scope>NUCLEOTIDE SEQUENCE [LARGE SCALE GENOMIC DNA]</scope>
    <source>
        <strain evidence="3">DSM 42108</strain>
    </source>
</reference>
<keyword evidence="3" id="KW-1185">Reference proteome</keyword>
<comment type="caution">
    <text evidence="2">The sequence shown here is derived from an EMBL/GenBank/DDBJ whole genome shotgun (WGS) entry which is preliminary data.</text>
</comment>
<dbReference type="AlphaFoldDB" id="A0A7W3T960"/>
<name>A0A7W3T960_9ACTN</name>